<sequence length="59" mass="6347">MNSPEHNSIVSSAELLRIGGHFFNQVSSLSRGHVTQGSSTGSINHTPLHVIQALIKILQ</sequence>
<proteinExistence type="predicted"/>
<dbReference type="AlphaFoldDB" id="A0ABD1LRI7"/>
<comment type="caution">
    <text evidence="1">The sequence shown here is derived from an EMBL/GenBank/DDBJ whole genome shotgun (WGS) entry which is preliminary data.</text>
</comment>
<evidence type="ECO:0000313" key="2">
    <source>
        <dbReference type="Proteomes" id="UP001603857"/>
    </source>
</evidence>
<name>A0ABD1LRI7_9FABA</name>
<accession>A0ABD1LRI7</accession>
<keyword evidence="2" id="KW-1185">Reference proteome</keyword>
<dbReference type="EMBL" id="JBGMDY010000008">
    <property type="protein sequence ID" value="KAL2326142.1"/>
    <property type="molecule type" value="Genomic_DNA"/>
</dbReference>
<protein>
    <submittedName>
        <fullName evidence="1">Uncharacterized protein</fullName>
    </submittedName>
</protein>
<dbReference type="Proteomes" id="UP001603857">
    <property type="component" value="Unassembled WGS sequence"/>
</dbReference>
<evidence type="ECO:0000313" key="1">
    <source>
        <dbReference type="EMBL" id="KAL2326142.1"/>
    </source>
</evidence>
<organism evidence="1 2">
    <name type="scientific">Flemingia macrophylla</name>
    <dbReference type="NCBI Taxonomy" id="520843"/>
    <lineage>
        <taxon>Eukaryota</taxon>
        <taxon>Viridiplantae</taxon>
        <taxon>Streptophyta</taxon>
        <taxon>Embryophyta</taxon>
        <taxon>Tracheophyta</taxon>
        <taxon>Spermatophyta</taxon>
        <taxon>Magnoliopsida</taxon>
        <taxon>eudicotyledons</taxon>
        <taxon>Gunneridae</taxon>
        <taxon>Pentapetalae</taxon>
        <taxon>rosids</taxon>
        <taxon>fabids</taxon>
        <taxon>Fabales</taxon>
        <taxon>Fabaceae</taxon>
        <taxon>Papilionoideae</taxon>
        <taxon>50 kb inversion clade</taxon>
        <taxon>NPAAA clade</taxon>
        <taxon>indigoferoid/millettioid clade</taxon>
        <taxon>Phaseoleae</taxon>
        <taxon>Flemingia</taxon>
    </lineage>
</organism>
<reference evidence="1 2" key="1">
    <citation type="submission" date="2024-08" db="EMBL/GenBank/DDBJ databases">
        <title>Insights into the chromosomal genome structure of Flemingia macrophylla.</title>
        <authorList>
            <person name="Ding Y."/>
            <person name="Zhao Y."/>
            <person name="Bi W."/>
            <person name="Wu M."/>
            <person name="Zhao G."/>
            <person name="Gong Y."/>
            <person name="Li W."/>
            <person name="Zhang P."/>
        </authorList>
    </citation>
    <scope>NUCLEOTIDE SEQUENCE [LARGE SCALE GENOMIC DNA]</scope>
    <source>
        <strain evidence="1">DYQJB</strain>
        <tissue evidence="1">Leaf</tissue>
    </source>
</reference>
<gene>
    <name evidence="1" type="ORF">Fmac_025200</name>
</gene>